<evidence type="ECO:0000256" key="3">
    <source>
        <dbReference type="ARBA" id="ARBA00022448"/>
    </source>
</evidence>
<dbReference type="PANTHER" id="PTHR13128:SF12">
    <property type="entry name" value="VACUOLAR PROTEIN-SORTING-ASSOCIATED PROTEIN 36"/>
    <property type="match status" value="1"/>
</dbReference>
<comment type="similarity">
    <text evidence="1 7">Belongs to the VPS36 family.</text>
</comment>
<keyword evidence="3 7" id="KW-0813">Transport</keyword>
<dbReference type="WBParaSite" id="EEL_0000074701-mRNA-1">
    <property type="protein sequence ID" value="EEL_0000074701-mRNA-1"/>
    <property type="gene ID" value="EEL_0000074701"/>
</dbReference>
<dbReference type="InterPro" id="IPR011993">
    <property type="entry name" value="PH-like_dom_sf"/>
</dbReference>
<dbReference type="Pfam" id="PF04157">
    <property type="entry name" value="EAP30"/>
    <property type="match status" value="1"/>
</dbReference>
<evidence type="ECO:0000313" key="10">
    <source>
        <dbReference type="WBParaSite" id="EEL_0000074701-mRNA-1"/>
    </source>
</evidence>
<keyword evidence="7" id="KW-0967">Endosome</keyword>
<dbReference type="Gene3D" id="6.10.140.260">
    <property type="match status" value="1"/>
</dbReference>
<protein>
    <recommendedName>
        <fullName evidence="2 7">Vacuolar protein-sorting-associated protein 36</fullName>
    </recommendedName>
    <alternativeName>
        <fullName evidence="6 7">ESCRT-II complex subunit VPS36</fullName>
    </alternativeName>
</protein>
<dbReference type="SUPFAM" id="SSF50729">
    <property type="entry name" value="PH domain-like"/>
    <property type="match status" value="1"/>
</dbReference>
<reference evidence="10" key="1">
    <citation type="submission" date="2017-02" db="UniProtKB">
        <authorList>
            <consortium name="WormBaseParasite"/>
        </authorList>
    </citation>
    <scope>IDENTIFICATION</scope>
</reference>
<dbReference type="InterPro" id="IPR037855">
    <property type="entry name" value="Vps36"/>
</dbReference>
<dbReference type="Gene3D" id="1.10.10.10">
    <property type="entry name" value="Winged helix-like DNA-binding domain superfamily/Winged helix DNA-binding domain"/>
    <property type="match status" value="1"/>
</dbReference>
<dbReference type="InterPro" id="IPR036388">
    <property type="entry name" value="WH-like_DNA-bd_sf"/>
</dbReference>
<dbReference type="Proteomes" id="UP000050640">
    <property type="component" value="Unplaced"/>
</dbReference>
<proteinExistence type="inferred from homology"/>
<dbReference type="Gene3D" id="2.30.29.30">
    <property type="entry name" value="Pleckstrin-homology domain (PH domain)/Phosphotyrosine-binding domain (PTB)"/>
    <property type="match status" value="1"/>
</dbReference>
<accession>A0A0R3RH40</accession>
<dbReference type="GO" id="GO:0000814">
    <property type="term" value="C:ESCRT II complex"/>
    <property type="evidence" value="ECO:0007669"/>
    <property type="project" value="UniProtKB-UniRule"/>
</dbReference>
<organism evidence="9 10">
    <name type="scientific">Elaeophora elaphi</name>
    <dbReference type="NCBI Taxonomy" id="1147741"/>
    <lineage>
        <taxon>Eukaryota</taxon>
        <taxon>Metazoa</taxon>
        <taxon>Ecdysozoa</taxon>
        <taxon>Nematoda</taxon>
        <taxon>Chromadorea</taxon>
        <taxon>Rhabditida</taxon>
        <taxon>Spirurina</taxon>
        <taxon>Spiruromorpha</taxon>
        <taxon>Filarioidea</taxon>
        <taxon>Onchocercidae</taxon>
        <taxon>Elaeophora</taxon>
    </lineage>
</organism>
<dbReference type="PROSITE" id="PS51495">
    <property type="entry name" value="GLUE"/>
    <property type="match status" value="1"/>
</dbReference>
<dbReference type="GO" id="GO:0043130">
    <property type="term" value="F:ubiquitin binding"/>
    <property type="evidence" value="ECO:0007669"/>
    <property type="project" value="UniProtKB-UniRule"/>
</dbReference>
<comment type="subunit">
    <text evidence="7">Component of the endosomal sorting complex required for transport II (ESCRT-II).</text>
</comment>
<dbReference type="InterPro" id="IPR021648">
    <property type="entry name" value="GLUE_dom"/>
</dbReference>
<name>A0A0R3RH40_9BILA</name>
<evidence type="ECO:0000256" key="5">
    <source>
        <dbReference type="ARBA" id="ARBA00022927"/>
    </source>
</evidence>
<dbReference type="FunFam" id="1.10.10.10:FF:000416">
    <property type="entry name" value="Vacuolar protein-sorting-associated protein 36"/>
    <property type="match status" value="1"/>
</dbReference>
<comment type="function">
    <text evidence="7">Component of the ESCRT-II complex (endosomal sorting complex required for transport II), which is required for multivesicular body (MVB) formation and sorting of endosomal cargo proteins into MVBs.</text>
</comment>
<dbReference type="SUPFAM" id="SSF46785">
    <property type="entry name" value="Winged helix' DNA-binding domain"/>
    <property type="match status" value="1"/>
</dbReference>
<keyword evidence="5 7" id="KW-0653">Protein transport</keyword>
<dbReference type="GO" id="GO:0043328">
    <property type="term" value="P:protein transport to vacuole involved in ubiquitin-dependent protein catabolic process via the multivesicular body sorting pathway"/>
    <property type="evidence" value="ECO:0007669"/>
    <property type="project" value="UniProtKB-UniRule"/>
</dbReference>
<keyword evidence="9" id="KW-1185">Reference proteome</keyword>
<dbReference type="STRING" id="1147741.A0A0R3RH40"/>
<dbReference type="AlphaFoldDB" id="A0A0R3RH40"/>
<dbReference type="Pfam" id="PF11605">
    <property type="entry name" value="Vps36_ESCRT-II"/>
    <property type="match status" value="1"/>
</dbReference>
<evidence type="ECO:0000313" key="9">
    <source>
        <dbReference type="Proteomes" id="UP000050640"/>
    </source>
</evidence>
<evidence type="ECO:0000256" key="4">
    <source>
        <dbReference type="ARBA" id="ARBA00022490"/>
    </source>
</evidence>
<comment type="subcellular location">
    <subcellularLocation>
        <location evidence="7">Cytoplasm</location>
    </subcellularLocation>
    <subcellularLocation>
        <location evidence="7">Endosome</location>
    </subcellularLocation>
</comment>
<dbReference type="GO" id="GO:0032266">
    <property type="term" value="F:phosphatidylinositol-3-phosphate binding"/>
    <property type="evidence" value="ECO:0007669"/>
    <property type="project" value="UniProtKB-UniRule"/>
</dbReference>
<dbReference type="GO" id="GO:0031902">
    <property type="term" value="C:late endosome membrane"/>
    <property type="evidence" value="ECO:0007669"/>
    <property type="project" value="UniProtKB-UniRule"/>
</dbReference>
<dbReference type="PANTHER" id="PTHR13128">
    <property type="entry name" value="VACUOLAR PROTEIN-SORTING-ASSOCIATED PROTEIN 36"/>
    <property type="match status" value="1"/>
</dbReference>
<evidence type="ECO:0000259" key="8">
    <source>
        <dbReference type="PROSITE" id="PS51495"/>
    </source>
</evidence>
<dbReference type="InterPro" id="IPR040608">
    <property type="entry name" value="Snf8/Vps36"/>
</dbReference>
<evidence type="ECO:0000256" key="7">
    <source>
        <dbReference type="RuleBase" id="RU367095"/>
    </source>
</evidence>
<keyword evidence="4 7" id="KW-0963">Cytoplasm</keyword>
<evidence type="ECO:0000256" key="1">
    <source>
        <dbReference type="ARBA" id="ARBA00009697"/>
    </source>
</evidence>
<evidence type="ECO:0000256" key="6">
    <source>
        <dbReference type="ARBA" id="ARBA00030114"/>
    </source>
</evidence>
<sequence length="360" mass="40229">MDRLTWYQPGEYVEDIIIQSGHVGIYDGDVKQTTYEQGTASLTLHRIIWADSNDPDHRLILHHSLVAGIEKHHKSMFRRGGKIILTLHPKPSGQQRGPFASSSFNYIRLVFRNGGEDEFFEKYKEALGMNTWERLPSGCPTPSSVALRNCNAATPRAVGISGIEKRLAENHHRTHESISQAFEDMNRLMEYAREMVLLSKAITDKLRAKKGEITDDETVRFKTYLLSLGVSDPVTKSAFGSSAEYYKKLAEELAMVLCAPLKECGGMMTLSDVYCRINRARGLELLSPEDILNACQMLEQMNLPISLNRFESGVMVVQLKEMSVETTIEGTVELVAALGTCNATKLAKCLGITVILAKER</sequence>
<feature type="domain" description="GLUE N-terminal" evidence="8">
    <location>
        <begin position="1"/>
        <end position="139"/>
    </location>
</feature>
<evidence type="ECO:0000256" key="2">
    <source>
        <dbReference type="ARBA" id="ARBA00017953"/>
    </source>
</evidence>
<dbReference type="InterPro" id="IPR036390">
    <property type="entry name" value="WH_DNA-bd_sf"/>
</dbReference>
<dbReference type="FunFam" id="2.30.29.30:FF:000600">
    <property type="entry name" value="CRE-TAG-318 protein"/>
    <property type="match status" value="1"/>
</dbReference>